<keyword evidence="1" id="KW-0808">Transferase</keyword>
<gene>
    <name evidence="1" type="ORF">QWY29_20410</name>
</gene>
<dbReference type="EC" id="2.2.1.2" evidence="1"/>
<organism evidence="1 2">
    <name type="scientific">Nocardioides abyssi</name>
    <dbReference type="NCBI Taxonomy" id="3058370"/>
    <lineage>
        <taxon>Bacteria</taxon>
        <taxon>Bacillati</taxon>
        <taxon>Actinomycetota</taxon>
        <taxon>Actinomycetes</taxon>
        <taxon>Propionibacteriales</taxon>
        <taxon>Nocardioidaceae</taxon>
        <taxon>Nocardioides</taxon>
    </lineage>
</organism>
<feature type="non-terminal residue" evidence="1">
    <location>
        <position position="46"/>
    </location>
</feature>
<dbReference type="InterPro" id="IPR013785">
    <property type="entry name" value="Aldolase_TIM"/>
</dbReference>
<comment type="caution">
    <text evidence="1">The sequence shown here is derived from an EMBL/GenBank/DDBJ whole genome shotgun (WGS) entry which is preliminary data.</text>
</comment>
<evidence type="ECO:0000313" key="2">
    <source>
        <dbReference type="Proteomes" id="UP001168537"/>
    </source>
</evidence>
<protein>
    <submittedName>
        <fullName evidence="1">Transaldolase</fullName>
        <ecNumber evidence="1">2.2.1.2</ecNumber>
    </submittedName>
</protein>
<accession>A0ABT8EZW9</accession>
<name>A0ABT8EZW9_9ACTN</name>
<dbReference type="Gene3D" id="3.20.20.70">
    <property type="entry name" value="Aldolase class I"/>
    <property type="match status" value="1"/>
</dbReference>
<dbReference type="GO" id="GO:0004801">
    <property type="term" value="F:transaldolase activity"/>
    <property type="evidence" value="ECO:0007669"/>
    <property type="project" value="UniProtKB-EC"/>
</dbReference>
<reference evidence="1" key="1">
    <citation type="submission" date="2023-06" db="EMBL/GenBank/DDBJ databases">
        <title>Draft genome sequence of Nocardioides sp. SOB72.</title>
        <authorList>
            <person name="Zhang G."/>
        </authorList>
    </citation>
    <scope>NUCLEOTIDE SEQUENCE</scope>
    <source>
        <strain evidence="1">SOB72</strain>
    </source>
</reference>
<evidence type="ECO:0000313" key="1">
    <source>
        <dbReference type="EMBL" id="MDN4163732.1"/>
    </source>
</evidence>
<sequence>MSDHLKDLSDAGVSIWLDDLSRERIETGNLAELVAARHVVGVTTNP</sequence>
<dbReference type="EMBL" id="JAUHJR010000180">
    <property type="protein sequence ID" value="MDN4163732.1"/>
    <property type="molecule type" value="Genomic_DNA"/>
</dbReference>
<keyword evidence="2" id="KW-1185">Reference proteome</keyword>
<dbReference type="Proteomes" id="UP001168537">
    <property type="component" value="Unassembled WGS sequence"/>
</dbReference>
<proteinExistence type="predicted"/>